<gene>
    <name evidence="1" type="ORF">GCM10022255_080380</name>
</gene>
<dbReference type="Proteomes" id="UP001500620">
    <property type="component" value="Unassembled WGS sequence"/>
</dbReference>
<dbReference type="EMBL" id="BAABAT010000032">
    <property type="protein sequence ID" value="GAA4258698.1"/>
    <property type="molecule type" value="Genomic_DNA"/>
</dbReference>
<protein>
    <submittedName>
        <fullName evidence="1">DUF952 domain-containing protein</fullName>
    </submittedName>
</protein>
<dbReference type="PANTHER" id="PTHR34129:SF1">
    <property type="entry name" value="DUF952 DOMAIN-CONTAINING PROTEIN"/>
    <property type="match status" value="1"/>
</dbReference>
<dbReference type="RefSeq" id="WP_345135651.1">
    <property type="nucleotide sequence ID" value="NZ_BAABAT010000032.1"/>
</dbReference>
<dbReference type="Gene3D" id="3.20.170.20">
    <property type="entry name" value="Protein of unknown function DUF952"/>
    <property type="match status" value="1"/>
</dbReference>
<accession>A0ABP8DKY3</accession>
<keyword evidence="2" id="KW-1185">Reference proteome</keyword>
<evidence type="ECO:0000313" key="2">
    <source>
        <dbReference type="Proteomes" id="UP001500620"/>
    </source>
</evidence>
<dbReference type="SUPFAM" id="SSF56399">
    <property type="entry name" value="ADP-ribosylation"/>
    <property type="match status" value="1"/>
</dbReference>
<organism evidence="1 2">
    <name type="scientific">Dactylosporangium darangshiense</name>
    <dbReference type="NCBI Taxonomy" id="579108"/>
    <lineage>
        <taxon>Bacteria</taxon>
        <taxon>Bacillati</taxon>
        <taxon>Actinomycetota</taxon>
        <taxon>Actinomycetes</taxon>
        <taxon>Micromonosporales</taxon>
        <taxon>Micromonosporaceae</taxon>
        <taxon>Dactylosporangium</taxon>
    </lineage>
</organism>
<sequence>MPIYKILLPAQWDAFQAAGVFEGSPLDLADGYVHLSTGEQVSGTAARYFAGEPDLVVLAVDAEALGERLRWEESPRGGTFPHLYAPLPMSAVLAVHRFPGAAAVSV</sequence>
<reference evidence="2" key="1">
    <citation type="journal article" date="2019" name="Int. J. Syst. Evol. Microbiol.">
        <title>The Global Catalogue of Microorganisms (GCM) 10K type strain sequencing project: providing services to taxonomists for standard genome sequencing and annotation.</title>
        <authorList>
            <consortium name="The Broad Institute Genomics Platform"/>
            <consortium name="The Broad Institute Genome Sequencing Center for Infectious Disease"/>
            <person name="Wu L."/>
            <person name="Ma J."/>
        </authorList>
    </citation>
    <scope>NUCLEOTIDE SEQUENCE [LARGE SCALE GENOMIC DNA]</scope>
    <source>
        <strain evidence="2">JCM 17441</strain>
    </source>
</reference>
<dbReference type="Pfam" id="PF06108">
    <property type="entry name" value="DUF952"/>
    <property type="match status" value="1"/>
</dbReference>
<dbReference type="PANTHER" id="PTHR34129">
    <property type="entry name" value="BLR1139 PROTEIN"/>
    <property type="match status" value="1"/>
</dbReference>
<dbReference type="InterPro" id="IPR009297">
    <property type="entry name" value="DUF952"/>
</dbReference>
<evidence type="ECO:0000313" key="1">
    <source>
        <dbReference type="EMBL" id="GAA4258698.1"/>
    </source>
</evidence>
<name>A0ABP8DKY3_9ACTN</name>
<proteinExistence type="predicted"/>
<comment type="caution">
    <text evidence="1">The sequence shown here is derived from an EMBL/GenBank/DDBJ whole genome shotgun (WGS) entry which is preliminary data.</text>
</comment>